<dbReference type="GO" id="GO:0005774">
    <property type="term" value="C:vacuolar membrane"/>
    <property type="evidence" value="ECO:0007669"/>
    <property type="project" value="TreeGrafter"/>
</dbReference>
<feature type="transmembrane region" description="Helical" evidence="5">
    <location>
        <begin position="195"/>
        <end position="224"/>
    </location>
</feature>
<dbReference type="PANTHER" id="PTHR22950:SF349">
    <property type="entry name" value="AMINO ACID TRANSPORTER TRANSMEMBRANE DOMAIN-CONTAINING PROTEIN"/>
    <property type="match status" value="1"/>
</dbReference>
<dbReference type="InterPro" id="IPR013057">
    <property type="entry name" value="AA_transpt_TM"/>
</dbReference>
<comment type="subcellular location">
    <subcellularLocation>
        <location evidence="1">Membrane</location>
        <topology evidence="1">Multi-pass membrane protein</topology>
    </subcellularLocation>
</comment>
<evidence type="ECO:0000259" key="6">
    <source>
        <dbReference type="Pfam" id="PF01490"/>
    </source>
</evidence>
<feature type="non-terminal residue" evidence="7">
    <location>
        <position position="347"/>
    </location>
</feature>
<keyword evidence="2 5" id="KW-0812">Transmembrane</keyword>
<feature type="transmembrane region" description="Helical" evidence="5">
    <location>
        <begin position="121"/>
        <end position="141"/>
    </location>
</feature>
<protein>
    <submittedName>
        <fullName evidence="7">Amino Acid/Auxin Permease (AAAP) Family</fullName>
    </submittedName>
</protein>
<organism evidence="7 8">
    <name type="scientific">Thraustotheca clavata</name>
    <dbReference type="NCBI Taxonomy" id="74557"/>
    <lineage>
        <taxon>Eukaryota</taxon>
        <taxon>Sar</taxon>
        <taxon>Stramenopiles</taxon>
        <taxon>Oomycota</taxon>
        <taxon>Saprolegniomycetes</taxon>
        <taxon>Saprolegniales</taxon>
        <taxon>Achlyaceae</taxon>
        <taxon>Thraustotheca</taxon>
    </lineage>
</organism>
<dbReference type="EMBL" id="JNBS01001648">
    <property type="protein sequence ID" value="OQS01550.1"/>
    <property type="molecule type" value="Genomic_DNA"/>
</dbReference>
<evidence type="ECO:0000256" key="1">
    <source>
        <dbReference type="ARBA" id="ARBA00004141"/>
    </source>
</evidence>
<dbReference type="STRING" id="74557.A0A1V9ZUT3"/>
<evidence type="ECO:0000256" key="3">
    <source>
        <dbReference type="ARBA" id="ARBA00022989"/>
    </source>
</evidence>
<feature type="transmembrane region" description="Helical" evidence="5">
    <location>
        <begin position="12"/>
        <end position="31"/>
    </location>
</feature>
<feature type="domain" description="Amino acid transporter transmembrane" evidence="6">
    <location>
        <begin position="2"/>
        <end position="341"/>
    </location>
</feature>
<evidence type="ECO:0000313" key="8">
    <source>
        <dbReference type="Proteomes" id="UP000243217"/>
    </source>
</evidence>
<feature type="transmembrane region" description="Helical" evidence="5">
    <location>
        <begin position="325"/>
        <end position="342"/>
    </location>
</feature>
<dbReference type="GO" id="GO:0015179">
    <property type="term" value="F:L-amino acid transmembrane transporter activity"/>
    <property type="evidence" value="ECO:0007669"/>
    <property type="project" value="TreeGrafter"/>
</dbReference>
<dbReference type="OrthoDB" id="655540at2759"/>
<comment type="caution">
    <text evidence="7">The sequence shown here is derived from an EMBL/GenBank/DDBJ whole genome shotgun (WGS) entry which is preliminary data.</text>
</comment>
<feature type="transmembrane region" description="Helical" evidence="5">
    <location>
        <begin position="244"/>
        <end position="269"/>
    </location>
</feature>
<keyword evidence="3 5" id="KW-1133">Transmembrane helix</keyword>
<evidence type="ECO:0000313" key="7">
    <source>
        <dbReference type="EMBL" id="OQS01550.1"/>
    </source>
</evidence>
<dbReference type="Pfam" id="PF01490">
    <property type="entry name" value="Aa_trans"/>
    <property type="match status" value="1"/>
</dbReference>
<proteinExistence type="predicted"/>
<evidence type="ECO:0000256" key="2">
    <source>
        <dbReference type="ARBA" id="ARBA00022692"/>
    </source>
</evidence>
<keyword evidence="8" id="KW-1185">Reference proteome</keyword>
<reference evidence="7 8" key="1">
    <citation type="journal article" date="2014" name="Genome Biol. Evol.">
        <title>The secreted proteins of Achlya hypogyna and Thraustotheca clavata identify the ancestral oomycete secretome and reveal gene acquisitions by horizontal gene transfer.</title>
        <authorList>
            <person name="Misner I."/>
            <person name="Blouin N."/>
            <person name="Leonard G."/>
            <person name="Richards T.A."/>
            <person name="Lane C.E."/>
        </authorList>
    </citation>
    <scope>NUCLEOTIDE SEQUENCE [LARGE SCALE GENOMIC DNA]</scope>
    <source>
        <strain evidence="7 8">ATCC 34112</strain>
    </source>
</reference>
<feature type="transmembrane region" description="Helical" evidence="5">
    <location>
        <begin position="94"/>
        <end position="114"/>
    </location>
</feature>
<dbReference type="Proteomes" id="UP000243217">
    <property type="component" value="Unassembled WGS sequence"/>
</dbReference>
<keyword evidence="4 5" id="KW-0472">Membrane</keyword>
<dbReference type="AlphaFoldDB" id="A0A1V9ZUT3"/>
<feature type="transmembrane region" description="Helical" evidence="5">
    <location>
        <begin position="66"/>
        <end position="88"/>
    </location>
</feature>
<feature type="transmembrane region" description="Helical" evidence="5">
    <location>
        <begin position="161"/>
        <end position="183"/>
    </location>
</feature>
<accession>A0A1V9ZUT3</accession>
<sequence>MPGNYARAGYAWASVALVFMAAVNIYATWCISKIMLVAPKTVVTFGDLGEWCMGGFGRWAVVISQMLVCTMIPIVFLVLGGSLLTTLFPDTYNATTWIVFMGLVLLPVCLIPTLKEGAGAAAAGCIGTLLADGIALYLLVTNVNKVNDGLSTPTPDLSFKGVATVFGNLALAYGAGIVIPAIQREHSDPTRMPRIILVTMTVISLCFLTVSLTGVSVVGCQIPGNLLFAVSGTKLGFTASRGGVVLAFLFMQLHITIAFAVIMFPAFYIAERLFFGFHKAQFEIASEAAYHDVESLEVQEEKKAEENHADAGASYKIPGNYRKAAALRIVIVAICVGIAVAWQDHFG</sequence>
<evidence type="ECO:0000256" key="5">
    <source>
        <dbReference type="SAM" id="Phobius"/>
    </source>
</evidence>
<name>A0A1V9ZUT3_9STRA</name>
<gene>
    <name evidence="7" type="ORF">THRCLA_05768</name>
</gene>
<dbReference type="PANTHER" id="PTHR22950">
    <property type="entry name" value="AMINO ACID TRANSPORTER"/>
    <property type="match status" value="1"/>
</dbReference>
<evidence type="ECO:0000256" key="4">
    <source>
        <dbReference type="ARBA" id="ARBA00023136"/>
    </source>
</evidence>